<proteinExistence type="predicted"/>
<comment type="caution">
    <text evidence="1">The sequence shown here is derived from an EMBL/GenBank/DDBJ whole genome shotgun (WGS) entry which is preliminary data.</text>
</comment>
<evidence type="ECO:0000313" key="2">
    <source>
        <dbReference type="Proteomes" id="UP001501588"/>
    </source>
</evidence>
<gene>
    <name evidence="1" type="ORF">GCM10009416_14310</name>
</gene>
<organism evidence="1 2">
    <name type="scientific">Craurococcus roseus</name>
    <dbReference type="NCBI Taxonomy" id="77585"/>
    <lineage>
        <taxon>Bacteria</taxon>
        <taxon>Pseudomonadati</taxon>
        <taxon>Pseudomonadota</taxon>
        <taxon>Alphaproteobacteria</taxon>
        <taxon>Acetobacterales</taxon>
        <taxon>Acetobacteraceae</taxon>
        <taxon>Craurococcus</taxon>
    </lineage>
</organism>
<dbReference type="EMBL" id="BAAAFZ010000014">
    <property type="protein sequence ID" value="GAA0576866.1"/>
    <property type="molecule type" value="Genomic_DNA"/>
</dbReference>
<evidence type="ECO:0000313" key="1">
    <source>
        <dbReference type="EMBL" id="GAA0576866.1"/>
    </source>
</evidence>
<keyword evidence="2" id="KW-1185">Reference proteome</keyword>
<dbReference type="RefSeq" id="WP_343894508.1">
    <property type="nucleotide sequence ID" value="NZ_BAAAFZ010000014.1"/>
</dbReference>
<name>A0ABN1EXA7_9PROT</name>
<reference evidence="1 2" key="1">
    <citation type="journal article" date="2019" name="Int. J. Syst. Evol. Microbiol.">
        <title>The Global Catalogue of Microorganisms (GCM) 10K type strain sequencing project: providing services to taxonomists for standard genome sequencing and annotation.</title>
        <authorList>
            <consortium name="The Broad Institute Genomics Platform"/>
            <consortium name="The Broad Institute Genome Sequencing Center for Infectious Disease"/>
            <person name="Wu L."/>
            <person name="Ma J."/>
        </authorList>
    </citation>
    <scope>NUCLEOTIDE SEQUENCE [LARGE SCALE GENOMIC DNA]</scope>
    <source>
        <strain evidence="1 2">JCM 9933</strain>
    </source>
</reference>
<accession>A0ABN1EXA7</accession>
<protein>
    <submittedName>
        <fullName evidence="1">Uncharacterized protein</fullName>
    </submittedName>
</protein>
<dbReference type="Proteomes" id="UP001501588">
    <property type="component" value="Unassembled WGS sequence"/>
</dbReference>
<sequence>MIAYVPPPYPALFEARPPDPNADGLAWPVWAFGFTAAEARHVASSGTAFLGVSEWPNGPDREGMVETLLDNSDDSSRKVGAAAARKIDAVSRED</sequence>